<dbReference type="AlphaFoldDB" id="X1IPA3"/>
<accession>X1IPA3</accession>
<comment type="caution">
    <text evidence="1">The sequence shown here is derived from an EMBL/GenBank/DDBJ whole genome shotgun (WGS) entry which is preliminary data.</text>
</comment>
<organism evidence="1">
    <name type="scientific">marine sediment metagenome</name>
    <dbReference type="NCBI Taxonomy" id="412755"/>
    <lineage>
        <taxon>unclassified sequences</taxon>
        <taxon>metagenomes</taxon>
        <taxon>ecological metagenomes</taxon>
    </lineage>
</organism>
<dbReference type="Gene3D" id="3.10.28.20">
    <property type="entry name" value="Acetamidase/Formamidase-like domains"/>
    <property type="match status" value="1"/>
</dbReference>
<reference evidence="1" key="1">
    <citation type="journal article" date="2014" name="Front. Microbiol.">
        <title>High frequency of phylogenetically diverse reductive dehalogenase-homologous genes in deep subseafloor sedimentary metagenomes.</title>
        <authorList>
            <person name="Kawai M."/>
            <person name="Futagami T."/>
            <person name="Toyoda A."/>
            <person name="Takaki Y."/>
            <person name="Nishi S."/>
            <person name="Hori S."/>
            <person name="Arai W."/>
            <person name="Tsubouchi T."/>
            <person name="Morono Y."/>
            <person name="Uchiyama I."/>
            <person name="Ito T."/>
            <person name="Fujiyama A."/>
            <person name="Inagaki F."/>
            <person name="Takami H."/>
        </authorList>
    </citation>
    <scope>NUCLEOTIDE SEQUENCE</scope>
    <source>
        <strain evidence="1">Expedition CK06-06</strain>
    </source>
</reference>
<proteinExistence type="predicted"/>
<evidence type="ECO:0000313" key="1">
    <source>
        <dbReference type="EMBL" id="GAH71070.1"/>
    </source>
</evidence>
<name>X1IPA3_9ZZZZ</name>
<dbReference type="EMBL" id="BARU01027158">
    <property type="protein sequence ID" value="GAH71070.1"/>
    <property type="molecule type" value="Genomic_DNA"/>
</dbReference>
<protein>
    <submittedName>
        <fullName evidence="1">Uncharacterized protein</fullName>
    </submittedName>
</protein>
<feature type="non-terminal residue" evidence="1">
    <location>
        <position position="1"/>
    </location>
</feature>
<feature type="non-terminal residue" evidence="1">
    <location>
        <position position="270"/>
    </location>
</feature>
<sequence length="270" mass="31072">LKTPLILLLFCCASAKVAKELPRWITEPAFKYREALYLSAVGSGSSREEAKIDAISSLSNIFRVDVYSDRRIIKVYTEKIKGGKIDVEQSMNLLTNSALKSENELINVREGETFFDDKTGTFYVLMFINRTETEPLYLDEIEKNDRVLEEYYRFSREADTKFEKFLYLKKAIQVASINKELRQIHRLISQMEDTPEPPISVQKLNSELSDLGRRIITDIKVIGEFPEELAGFLREVIQETGFTTGSENVDLTIKAHLKIELLSLPRKNKF</sequence>
<gene>
    <name evidence="1" type="ORF">S03H2_43523</name>
</gene>